<sequence>MNRPTQSELRAKGDEVAVAAANAMSRLMPWLGGTDRFRDLFLESFQGVPDRFARFGESNPERLDAMLASMEYTMTSLSHQDIQDMSMVQNTIGPWEGNAADAFYENYVTPFSGINTNHQDLARELALALEAAVAVIDKSRRDVMRIGDGTIEVLNGLERSGGGGDSGWSTALTVVAAVATLHRPLRGPRGRGDCPSRSR</sequence>
<organism evidence="1 2">
    <name type="scientific">Stackebrandtia endophytica</name>
    <dbReference type="NCBI Taxonomy" id="1496996"/>
    <lineage>
        <taxon>Bacteria</taxon>
        <taxon>Bacillati</taxon>
        <taxon>Actinomycetota</taxon>
        <taxon>Actinomycetes</taxon>
        <taxon>Glycomycetales</taxon>
        <taxon>Glycomycetaceae</taxon>
        <taxon>Stackebrandtia</taxon>
    </lineage>
</organism>
<proteinExistence type="predicted"/>
<name>A0A543AYR4_9ACTN</name>
<evidence type="ECO:0000313" key="1">
    <source>
        <dbReference type="EMBL" id="TQL77714.1"/>
    </source>
</evidence>
<dbReference type="OrthoDB" id="5194430at2"/>
<dbReference type="InParanoid" id="A0A543AYR4"/>
<dbReference type="SUPFAM" id="SSF140453">
    <property type="entry name" value="EsxAB dimer-like"/>
    <property type="match status" value="1"/>
</dbReference>
<keyword evidence="2" id="KW-1185">Reference proteome</keyword>
<comment type="caution">
    <text evidence="1">The sequence shown here is derived from an EMBL/GenBank/DDBJ whole genome shotgun (WGS) entry which is preliminary data.</text>
</comment>
<evidence type="ECO:0000313" key="2">
    <source>
        <dbReference type="Proteomes" id="UP000317043"/>
    </source>
</evidence>
<dbReference type="Proteomes" id="UP000317043">
    <property type="component" value="Unassembled WGS sequence"/>
</dbReference>
<gene>
    <name evidence="1" type="ORF">FB566_3277</name>
</gene>
<dbReference type="InterPro" id="IPR036689">
    <property type="entry name" value="ESAT-6-like_sf"/>
</dbReference>
<accession>A0A543AYR4</accession>
<reference evidence="1 2" key="1">
    <citation type="submission" date="2019-06" db="EMBL/GenBank/DDBJ databases">
        <title>Sequencing the genomes of 1000 actinobacteria strains.</title>
        <authorList>
            <person name="Klenk H.-P."/>
        </authorList>
    </citation>
    <scope>NUCLEOTIDE SEQUENCE [LARGE SCALE GENOMIC DNA]</scope>
    <source>
        <strain evidence="1 2">DSM 45928</strain>
    </source>
</reference>
<dbReference type="RefSeq" id="WP_142041023.1">
    <property type="nucleotide sequence ID" value="NZ_JBHTGS010000001.1"/>
</dbReference>
<dbReference type="AlphaFoldDB" id="A0A543AYR4"/>
<dbReference type="EMBL" id="VFOW01000001">
    <property type="protein sequence ID" value="TQL77714.1"/>
    <property type="molecule type" value="Genomic_DNA"/>
</dbReference>
<protein>
    <submittedName>
        <fullName evidence="1">Uncharacterized protein</fullName>
    </submittedName>
</protein>